<evidence type="ECO:0000313" key="1">
    <source>
        <dbReference type="EMBL" id="MBV4493370.1"/>
    </source>
</evidence>
<dbReference type="EMBL" id="JABWRZ020000003">
    <property type="protein sequence ID" value="MBV4493370.1"/>
    <property type="molecule type" value="Genomic_DNA"/>
</dbReference>
<dbReference type="Proteomes" id="UP000609530">
    <property type="component" value="Unassembled WGS sequence"/>
</dbReference>
<sequence length="365" mass="41231">MQLIYLSPVPWSSFAQRPQKFAQWFHLTTGGRVLWIDPYPTRLPRLSDLTHSRSSDRGIEEQQGWVQVVKPRALPIEPLPLSGTLNSRLFWSPILDIAQSFAEGNPTLIVVGKPSELAIRLVQSLPGCTAIYDAMDDFPAFFSGLSRRAMEQREERLAALCNCVLVSSTRLHEKWQPRHADVRFVGNAMDTQLMPDWSEARPQHAKKVFGYVGTVGAWFDWEWVVRLALARPQDTVLIVGPLSNRYRGNLPANIVLRPPCSHREALELMLTFDVALIPFLQTPLTAGVDPIKYYEYIAAGLPVLTSSFGEMHYRRHETGVFICDTGDSIDAIAEQALRYTPTQMFIESFMKENSWAARFDGAAIL</sequence>
<protein>
    <submittedName>
        <fullName evidence="1">Glycosyl transferase</fullName>
    </submittedName>
</protein>
<keyword evidence="1" id="KW-0808">Transferase</keyword>
<dbReference type="Gene3D" id="3.40.50.2000">
    <property type="entry name" value="Glycogen Phosphorylase B"/>
    <property type="match status" value="1"/>
</dbReference>
<reference evidence="1 2" key="1">
    <citation type="journal article" date="2020" name="Microorganisms">
        <title>Reliable Identification of Environmental Pseudomonas Isolates Using the rpoD Gene.</title>
        <authorList>
            <consortium name="The Broad Institute Genome Sequencing Platform"/>
            <person name="Girard L."/>
            <person name="Lood C."/>
            <person name="Rokni-Zadeh H."/>
            <person name="van Noort V."/>
            <person name="Lavigne R."/>
            <person name="De Mot R."/>
        </authorList>
    </citation>
    <scope>NUCLEOTIDE SEQUENCE [LARGE SCALE GENOMIC DNA]</scope>
    <source>
        <strain evidence="1 2">RD9SR1</strain>
    </source>
</reference>
<dbReference type="RefSeq" id="WP_186678089.1">
    <property type="nucleotide sequence ID" value="NZ_JABWRZ020000003.1"/>
</dbReference>
<name>A0ABS6QGN0_9PSED</name>
<evidence type="ECO:0000313" key="2">
    <source>
        <dbReference type="Proteomes" id="UP000609530"/>
    </source>
</evidence>
<organism evidence="1 2">
    <name type="scientific">Pseudomonas oryzicola</name>
    <dbReference type="NCBI Taxonomy" id="485876"/>
    <lineage>
        <taxon>Bacteria</taxon>
        <taxon>Pseudomonadati</taxon>
        <taxon>Pseudomonadota</taxon>
        <taxon>Gammaproteobacteria</taxon>
        <taxon>Pseudomonadales</taxon>
        <taxon>Pseudomonadaceae</taxon>
        <taxon>Pseudomonas</taxon>
    </lineage>
</organism>
<accession>A0ABS6QGN0</accession>
<dbReference type="GO" id="GO:0016740">
    <property type="term" value="F:transferase activity"/>
    <property type="evidence" value="ECO:0007669"/>
    <property type="project" value="UniProtKB-KW"/>
</dbReference>
<keyword evidence="2" id="KW-1185">Reference proteome</keyword>
<proteinExistence type="predicted"/>
<dbReference type="SUPFAM" id="SSF53756">
    <property type="entry name" value="UDP-Glycosyltransferase/glycogen phosphorylase"/>
    <property type="match status" value="1"/>
</dbReference>
<comment type="caution">
    <text evidence="1">The sequence shown here is derived from an EMBL/GenBank/DDBJ whole genome shotgun (WGS) entry which is preliminary data.</text>
</comment>
<gene>
    <name evidence="1" type="ORF">HU760_022575</name>
</gene>